<accession>A0A238U5C9</accession>
<keyword evidence="3" id="KW-1185">Reference proteome</keyword>
<dbReference type="Proteomes" id="UP000215214">
    <property type="component" value="Chromosome TJEJU"/>
</dbReference>
<name>A0A238U5C9_9FLAO</name>
<evidence type="ECO:0000313" key="3">
    <source>
        <dbReference type="Proteomes" id="UP000215214"/>
    </source>
</evidence>
<dbReference type="KEGG" id="tje:TJEJU_0008"/>
<proteinExistence type="predicted"/>
<gene>
    <name evidence="2" type="ORF">TJEJU_0008</name>
</gene>
<dbReference type="EMBL" id="LT899436">
    <property type="protein sequence ID" value="SNR13818.1"/>
    <property type="molecule type" value="Genomic_DNA"/>
</dbReference>
<evidence type="ECO:0000313" key="2">
    <source>
        <dbReference type="EMBL" id="SNR13818.1"/>
    </source>
</evidence>
<feature type="transmembrane region" description="Helical" evidence="1">
    <location>
        <begin position="85"/>
        <end position="104"/>
    </location>
</feature>
<dbReference type="AlphaFoldDB" id="A0A238U5C9"/>
<evidence type="ECO:0000256" key="1">
    <source>
        <dbReference type="SAM" id="Phobius"/>
    </source>
</evidence>
<keyword evidence="1" id="KW-1133">Transmembrane helix</keyword>
<reference evidence="2 3" key="1">
    <citation type="submission" date="2017-07" db="EMBL/GenBank/DDBJ databases">
        <authorList>
            <person name="Sun Z.S."/>
            <person name="Albrecht U."/>
            <person name="Echele G."/>
            <person name="Lee C.C."/>
        </authorList>
    </citation>
    <scope>NUCLEOTIDE SEQUENCE [LARGE SCALE GENOMIC DNA]</scope>
    <source>
        <strain evidence="3">type strain: KCTC 22618</strain>
    </source>
</reference>
<protein>
    <submittedName>
        <fullName evidence="2">DoxX family protein</fullName>
    </submittedName>
</protein>
<keyword evidence="1" id="KW-0812">Transmembrane</keyword>
<dbReference type="RefSeq" id="WP_095068695.1">
    <property type="nucleotide sequence ID" value="NZ_LT899436.1"/>
</dbReference>
<keyword evidence="1" id="KW-0472">Membrane</keyword>
<organism evidence="2 3">
    <name type="scientific">Tenacibaculum jejuense</name>
    <dbReference type="NCBI Taxonomy" id="584609"/>
    <lineage>
        <taxon>Bacteria</taxon>
        <taxon>Pseudomonadati</taxon>
        <taxon>Bacteroidota</taxon>
        <taxon>Flavobacteriia</taxon>
        <taxon>Flavobacteriales</taxon>
        <taxon>Flavobacteriaceae</taxon>
        <taxon>Tenacibaculum</taxon>
    </lineage>
</organism>
<sequence length="132" mass="14479">MELIQKHITEILLLLFLIVTFLQSGIDKVTDWKGNSSFIKEHFKNSPLKNSVPILLAIILIMELLAGALMFVGIFHLSTTGAKEIALIGAVLSALSLIFLLVGQRLAKDYAGAMTLAVYFIIAIFGVYLLSK</sequence>
<feature type="transmembrane region" description="Helical" evidence="1">
    <location>
        <begin position="110"/>
        <end position="130"/>
    </location>
</feature>
<dbReference type="OrthoDB" id="957977at2"/>
<feature type="transmembrane region" description="Helical" evidence="1">
    <location>
        <begin position="51"/>
        <end position="73"/>
    </location>
</feature>